<keyword evidence="3" id="KW-1185">Reference proteome</keyword>
<dbReference type="SUPFAM" id="SSF54593">
    <property type="entry name" value="Glyoxalase/Bleomycin resistance protein/Dihydroxybiphenyl dioxygenase"/>
    <property type="match status" value="2"/>
</dbReference>
<dbReference type="InterPro" id="IPR004360">
    <property type="entry name" value="Glyas_Fos-R_dOase_dom"/>
</dbReference>
<dbReference type="EMBL" id="JAGEOJ010000009">
    <property type="protein sequence ID" value="MBO2449973.1"/>
    <property type="molecule type" value="Genomic_DNA"/>
</dbReference>
<dbReference type="CDD" id="cd07247">
    <property type="entry name" value="SgaA_N_like"/>
    <property type="match status" value="2"/>
</dbReference>
<protein>
    <submittedName>
        <fullName evidence="2">VOC family protein</fullName>
    </submittedName>
</protein>
<accession>A0A939PH28</accession>
<dbReference type="Pfam" id="PF00903">
    <property type="entry name" value="Glyoxalase"/>
    <property type="match status" value="2"/>
</dbReference>
<dbReference type="RefSeq" id="WP_208257849.1">
    <property type="nucleotide sequence ID" value="NZ_JAGEOJ010000009.1"/>
</dbReference>
<feature type="domain" description="VOC" evidence="1">
    <location>
        <begin position="12"/>
        <end position="126"/>
    </location>
</feature>
<reference evidence="2" key="1">
    <citation type="submission" date="2021-03" db="EMBL/GenBank/DDBJ databases">
        <authorList>
            <person name="Kanchanasin P."/>
            <person name="Saeng-In P."/>
            <person name="Phongsopitanun W."/>
            <person name="Yuki M."/>
            <person name="Kudo T."/>
            <person name="Ohkuma M."/>
            <person name="Tanasupawat S."/>
        </authorList>
    </citation>
    <scope>NUCLEOTIDE SEQUENCE</scope>
    <source>
        <strain evidence="2">GKU 128</strain>
    </source>
</reference>
<dbReference type="Proteomes" id="UP000669179">
    <property type="component" value="Unassembled WGS sequence"/>
</dbReference>
<dbReference type="PANTHER" id="PTHR33993">
    <property type="entry name" value="GLYOXALASE-RELATED"/>
    <property type="match status" value="1"/>
</dbReference>
<dbReference type="PANTHER" id="PTHR33993:SF14">
    <property type="entry name" value="GB|AAF24581.1"/>
    <property type="match status" value="1"/>
</dbReference>
<dbReference type="InterPro" id="IPR029068">
    <property type="entry name" value="Glyas_Bleomycin-R_OHBP_Dase"/>
</dbReference>
<feature type="domain" description="VOC" evidence="1">
    <location>
        <begin position="140"/>
        <end position="254"/>
    </location>
</feature>
<dbReference type="InterPro" id="IPR037523">
    <property type="entry name" value="VOC_core"/>
</dbReference>
<gene>
    <name evidence="2" type="ORF">J4573_22920</name>
</gene>
<evidence type="ECO:0000313" key="3">
    <source>
        <dbReference type="Proteomes" id="UP000669179"/>
    </source>
</evidence>
<evidence type="ECO:0000313" key="2">
    <source>
        <dbReference type="EMBL" id="MBO2449973.1"/>
    </source>
</evidence>
<dbReference type="PROSITE" id="PS51819">
    <property type="entry name" value="VOC"/>
    <property type="match status" value="2"/>
</dbReference>
<comment type="caution">
    <text evidence="2">The sequence shown here is derived from an EMBL/GenBank/DDBJ whole genome shotgun (WGS) entry which is preliminary data.</text>
</comment>
<dbReference type="Gene3D" id="3.10.180.10">
    <property type="entry name" value="2,3-Dihydroxybiphenyl 1,2-Dioxygenase, domain 1"/>
    <property type="match status" value="2"/>
</dbReference>
<organism evidence="2 3">
    <name type="scientific">Actinomadura barringtoniae</name>
    <dbReference type="NCBI Taxonomy" id="1427535"/>
    <lineage>
        <taxon>Bacteria</taxon>
        <taxon>Bacillati</taxon>
        <taxon>Actinomycetota</taxon>
        <taxon>Actinomycetes</taxon>
        <taxon>Streptosporangiales</taxon>
        <taxon>Thermomonosporaceae</taxon>
        <taxon>Actinomadura</taxon>
    </lineage>
</organism>
<name>A0A939PH28_9ACTN</name>
<proteinExistence type="predicted"/>
<evidence type="ECO:0000259" key="1">
    <source>
        <dbReference type="PROSITE" id="PS51819"/>
    </source>
</evidence>
<dbReference type="InterPro" id="IPR052164">
    <property type="entry name" value="Anthracycline_SecMetBiosynth"/>
</dbReference>
<sequence>MVHVTGNQPNGTPNWLDLGIPDLDRAKEFYGAVFGWEFQDYGEEAGHYHACLLQGEPIAGMMRNPDDAPSECWWQIYFATDDVDGTLKRATDAGGTLVLPADDVMDQGRMAMLKDPTGAQFGLWQGRAHIGTRIKGEPGAMAWSELSTTDSKAALDFYGAVFGYVQERMPGDLDYTALKLTAQADDPGVGGVMSEPGSNLNAWLTYFLVESADDAVGRVREGGGSVVAEPEDSPYGRLAVVDDPFGARFKLMSQ</sequence>
<dbReference type="AlphaFoldDB" id="A0A939PH28"/>